<organism evidence="1 2">
    <name type="scientific">Aspergillus aculeatinus CBS 121060</name>
    <dbReference type="NCBI Taxonomy" id="1448322"/>
    <lineage>
        <taxon>Eukaryota</taxon>
        <taxon>Fungi</taxon>
        <taxon>Dikarya</taxon>
        <taxon>Ascomycota</taxon>
        <taxon>Pezizomycotina</taxon>
        <taxon>Eurotiomycetes</taxon>
        <taxon>Eurotiomycetidae</taxon>
        <taxon>Eurotiales</taxon>
        <taxon>Aspergillaceae</taxon>
        <taxon>Aspergillus</taxon>
        <taxon>Aspergillus subgen. Circumdati</taxon>
    </lineage>
</organism>
<dbReference type="Proteomes" id="UP000249661">
    <property type="component" value="Unassembled WGS sequence"/>
</dbReference>
<reference evidence="1" key="1">
    <citation type="submission" date="2018-02" db="EMBL/GenBank/DDBJ databases">
        <title>The genomes of Aspergillus section Nigri reveals drivers in fungal speciation.</title>
        <authorList>
            <consortium name="DOE Joint Genome Institute"/>
            <person name="Vesth T.C."/>
            <person name="Nybo J."/>
            <person name="Theobald S."/>
            <person name="Brandl J."/>
            <person name="Frisvad J.C."/>
            <person name="Nielsen K.F."/>
            <person name="Lyhne E.K."/>
            <person name="Kogle M.E."/>
            <person name="Kuo A."/>
            <person name="Riley R."/>
            <person name="Clum A."/>
            <person name="Nolan M."/>
            <person name="Lipzen A."/>
            <person name="Salamov A."/>
            <person name="Henrissat B."/>
            <person name="Wiebenga A."/>
            <person name="De vries R.P."/>
            <person name="Grigoriev I.V."/>
            <person name="Mortensen U.H."/>
            <person name="Andersen M.R."/>
            <person name="Baker S.E."/>
        </authorList>
    </citation>
    <scope>NUCLEOTIDE SEQUENCE</scope>
    <source>
        <strain evidence="1">CBS 121060</strain>
    </source>
</reference>
<name>A0ACD1HL14_9EURO</name>
<protein>
    <submittedName>
        <fullName evidence="1">Uncharacterized protein</fullName>
    </submittedName>
</protein>
<dbReference type="EMBL" id="KZ824936">
    <property type="protein sequence ID" value="RAH74147.1"/>
    <property type="molecule type" value="Genomic_DNA"/>
</dbReference>
<evidence type="ECO:0000313" key="2">
    <source>
        <dbReference type="Proteomes" id="UP000249661"/>
    </source>
</evidence>
<sequence length="533" mass="60018">MEQPLRHGLNAEQSPARRLLFLICPGGYSFVQQYPTVLARLASWARLVCVTSEADFVHKWNVWISDPTYRVAGFVLVDGAIFESRNRHLMRRLVELPRRIVPYQRPLTFSTPVNSRWYDQAPNPEFRYVVALNAALWAGSHPTQFNQWLYETWQIKWQVMPGVSAAAPEFYLGRVARETADLIIEAWFQGAFLSRAVFVTGPPVDPYRVCDHDSVLHTCEDVLLRTPEEADAEYQARMAAPRTTVAPLERDSGVLHPDVEPIYTQRTDENPVTFPMRPLQQPQRRRWRGARILREHHAATLNVNVAEGGAPNRIFAFIGLIDDIPEVGGLILDVCNIHDGEIQWTAPELSMPEGEDEPYDAADERPRRIHHHPVPGTPRLNQTTHISSTKTNNALIKSTPSPPHSPSYPLLYSAPAAPAAPVHPLQPTASVSDSQPLDSDESVHRFPVTITQNKEGRATYSAHREYKTYTSESAAPRSSRAICLCHTPGRRGVWSISHLSCYPGAVYWSWVDDNKVASTLSPVCRGGYGYWKC</sequence>
<accession>A0ACD1HL14</accession>
<evidence type="ECO:0000313" key="1">
    <source>
        <dbReference type="EMBL" id="RAH74147.1"/>
    </source>
</evidence>
<proteinExistence type="predicted"/>
<keyword evidence="2" id="KW-1185">Reference proteome</keyword>
<gene>
    <name evidence="1" type="ORF">BO66DRAFT_397976</name>
</gene>